<dbReference type="PRINTS" id="PR00625">
    <property type="entry name" value="JDOMAIN"/>
</dbReference>
<feature type="signal peptide" evidence="2">
    <location>
        <begin position="1"/>
        <end position="22"/>
    </location>
</feature>
<dbReference type="InterPro" id="IPR050817">
    <property type="entry name" value="DjlA_DnaK_co-chaperone"/>
</dbReference>
<dbReference type="SUPFAM" id="SSF46565">
    <property type="entry name" value="Chaperone J-domain"/>
    <property type="match status" value="1"/>
</dbReference>
<dbReference type="PROSITE" id="PS50076">
    <property type="entry name" value="DNAJ_2"/>
    <property type="match status" value="1"/>
</dbReference>
<feature type="chain" id="PRO_5041905495" evidence="2">
    <location>
        <begin position="23"/>
        <end position="350"/>
    </location>
</feature>
<dbReference type="AlphaFoldDB" id="A0AAD4R169"/>
<feature type="region of interest" description="Disordered" evidence="1">
    <location>
        <begin position="304"/>
        <end position="325"/>
    </location>
</feature>
<comment type="caution">
    <text evidence="4">The sequence shown here is derived from an EMBL/GenBank/DDBJ whole genome shotgun (WGS) entry which is preliminary data.</text>
</comment>
<dbReference type="Proteomes" id="UP001201812">
    <property type="component" value="Unassembled WGS sequence"/>
</dbReference>
<keyword evidence="5" id="KW-1185">Reference proteome</keyword>
<evidence type="ECO:0000259" key="3">
    <source>
        <dbReference type="PROSITE" id="PS50076"/>
    </source>
</evidence>
<dbReference type="InterPro" id="IPR001623">
    <property type="entry name" value="DnaJ_domain"/>
</dbReference>
<dbReference type="PANTHER" id="PTHR24074">
    <property type="entry name" value="CO-CHAPERONE PROTEIN DJLA"/>
    <property type="match status" value="1"/>
</dbReference>
<evidence type="ECO:0000313" key="4">
    <source>
        <dbReference type="EMBL" id="KAI1709111.1"/>
    </source>
</evidence>
<feature type="domain" description="J" evidence="3">
    <location>
        <begin position="285"/>
        <end position="350"/>
    </location>
</feature>
<organism evidence="4 5">
    <name type="scientific">Ditylenchus destructor</name>
    <dbReference type="NCBI Taxonomy" id="166010"/>
    <lineage>
        <taxon>Eukaryota</taxon>
        <taxon>Metazoa</taxon>
        <taxon>Ecdysozoa</taxon>
        <taxon>Nematoda</taxon>
        <taxon>Chromadorea</taxon>
        <taxon>Rhabditida</taxon>
        <taxon>Tylenchina</taxon>
        <taxon>Tylenchomorpha</taxon>
        <taxon>Sphaerularioidea</taxon>
        <taxon>Anguinidae</taxon>
        <taxon>Anguininae</taxon>
        <taxon>Ditylenchus</taxon>
    </lineage>
</organism>
<evidence type="ECO:0000313" key="5">
    <source>
        <dbReference type="Proteomes" id="UP001201812"/>
    </source>
</evidence>
<protein>
    <submittedName>
        <fullName evidence="4">DnaJ domain-containing protein</fullName>
    </submittedName>
</protein>
<dbReference type="InterPro" id="IPR036869">
    <property type="entry name" value="J_dom_sf"/>
</dbReference>
<feature type="region of interest" description="Disordered" evidence="1">
    <location>
        <begin position="162"/>
        <end position="281"/>
    </location>
</feature>
<dbReference type="CDD" id="cd06257">
    <property type="entry name" value="DnaJ"/>
    <property type="match status" value="1"/>
</dbReference>
<name>A0AAD4R169_9BILA</name>
<feature type="compositionally biased region" description="Basic and acidic residues" evidence="1">
    <location>
        <begin position="224"/>
        <end position="239"/>
    </location>
</feature>
<reference evidence="4" key="1">
    <citation type="submission" date="2022-01" db="EMBL/GenBank/DDBJ databases">
        <title>Genome Sequence Resource for Two Populations of Ditylenchus destructor, the Migratory Endoparasitic Phytonematode.</title>
        <authorList>
            <person name="Zhang H."/>
            <person name="Lin R."/>
            <person name="Xie B."/>
        </authorList>
    </citation>
    <scope>NUCLEOTIDE SEQUENCE</scope>
    <source>
        <strain evidence="4">BazhouSP</strain>
    </source>
</reference>
<evidence type="ECO:0000256" key="2">
    <source>
        <dbReference type="SAM" id="SignalP"/>
    </source>
</evidence>
<sequence length="350" mass="39840">MRVPESLKVGLLIAILWLGASADGKRHRKKHKNKGKQVVEHKPVDPNTYYDEVNKFAGLGHDLVRAIKVNGTQIVAKPDALKSNGDLKELFKGGQVSQDYESLNLVLRKVHKKISNLMGHRSDVLAALRDHRLERNINRALENIGYAKDGLDQLLEKFAVIGRQNRPQRKRAKKEGGKTKKHKSRRRHRKGKGKSDIVNRNSNNTATTLAKQTSKPGSKTHHGHRDDRTYAEVVKEGPKRLLQPKTSGSSHHHHGRLAEKDAHLKEAEKKKSNPNSTEYNFKHKPAHEILGVSKHATQEEIKRAYKKMSLKLHPDRHPNNPDKYTEPFQLLRRAYEAMDPSTRNNAKSYD</sequence>
<dbReference type="Pfam" id="PF00226">
    <property type="entry name" value="DnaJ"/>
    <property type="match status" value="1"/>
</dbReference>
<feature type="compositionally biased region" description="Basic and acidic residues" evidence="1">
    <location>
        <begin position="256"/>
        <end position="271"/>
    </location>
</feature>
<evidence type="ECO:0000256" key="1">
    <source>
        <dbReference type="SAM" id="MobiDB-lite"/>
    </source>
</evidence>
<dbReference type="SMART" id="SM00271">
    <property type="entry name" value="DnaJ"/>
    <property type="match status" value="1"/>
</dbReference>
<gene>
    <name evidence="4" type="ORF">DdX_11509</name>
</gene>
<accession>A0AAD4R169</accession>
<keyword evidence="2" id="KW-0732">Signal</keyword>
<feature type="compositionally biased region" description="Basic residues" evidence="1">
    <location>
        <begin position="166"/>
        <end position="192"/>
    </location>
</feature>
<feature type="compositionally biased region" description="Basic and acidic residues" evidence="1">
    <location>
        <begin position="312"/>
        <end position="325"/>
    </location>
</feature>
<dbReference type="Gene3D" id="1.10.287.110">
    <property type="entry name" value="DnaJ domain"/>
    <property type="match status" value="1"/>
</dbReference>
<dbReference type="EMBL" id="JAKKPZ010000032">
    <property type="protein sequence ID" value="KAI1709111.1"/>
    <property type="molecule type" value="Genomic_DNA"/>
</dbReference>
<proteinExistence type="predicted"/>
<feature type="compositionally biased region" description="Polar residues" evidence="1">
    <location>
        <begin position="198"/>
        <end position="217"/>
    </location>
</feature>